<reference evidence="3" key="1">
    <citation type="submission" date="2021-02" db="EMBL/GenBank/DDBJ databases">
        <title>Genome sequence Cadophora malorum strain M34.</title>
        <authorList>
            <person name="Stefanovic E."/>
            <person name="Vu D."/>
            <person name="Scully C."/>
            <person name="Dijksterhuis J."/>
            <person name="Roader J."/>
            <person name="Houbraken J."/>
        </authorList>
    </citation>
    <scope>NUCLEOTIDE SEQUENCE</scope>
    <source>
        <strain evidence="3">M34</strain>
    </source>
</reference>
<keyword evidence="2" id="KW-1133">Transmembrane helix</keyword>
<dbReference type="OrthoDB" id="4488120at2759"/>
<dbReference type="AlphaFoldDB" id="A0A8H7W1C6"/>
<organism evidence="3 4">
    <name type="scientific">Cadophora malorum</name>
    <dbReference type="NCBI Taxonomy" id="108018"/>
    <lineage>
        <taxon>Eukaryota</taxon>
        <taxon>Fungi</taxon>
        <taxon>Dikarya</taxon>
        <taxon>Ascomycota</taxon>
        <taxon>Pezizomycotina</taxon>
        <taxon>Leotiomycetes</taxon>
        <taxon>Helotiales</taxon>
        <taxon>Ploettnerulaceae</taxon>
        <taxon>Cadophora</taxon>
    </lineage>
</organism>
<keyword evidence="2" id="KW-0812">Transmembrane</keyword>
<accession>A0A8H7W1C6</accession>
<dbReference type="Proteomes" id="UP000664132">
    <property type="component" value="Unassembled WGS sequence"/>
</dbReference>
<keyword evidence="2" id="KW-0472">Membrane</keyword>
<comment type="caution">
    <text evidence="3">The sequence shown here is derived from an EMBL/GenBank/DDBJ whole genome shotgun (WGS) entry which is preliminary data.</text>
</comment>
<protein>
    <submittedName>
        <fullName evidence="3">Uncharacterized protein</fullName>
    </submittedName>
</protein>
<sequence length="229" mass="25494">MESPQASSSRHKPIRVAEAWNKLVAAGKVLKLLGSLSDGEVARVTEAVEILQMAQISQRRRKYKLLLHSIHGLLGPQGVLLCAVALGQVKAVDMKSSDRTGLITRIETNKNSVEVNHPAFQALAVTHEIPNSINDVIQQPSSVDRQSTKRKRRMGESQNQVQIPEPTAALTGDVYELTFQDVQAVITSDQIRGRMWLTDTYDVNTSPFITIPISRKLRDQFTSQRLKTM</sequence>
<gene>
    <name evidence="3" type="ORF">IFR04_012623</name>
</gene>
<proteinExistence type="predicted"/>
<evidence type="ECO:0000256" key="2">
    <source>
        <dbReference type="SAM" id="Phobius"/>
    </source>
</evidence>
<feature type="transmembrane region" description="Helical" evidence="2">
    <location>
        <begin position="65"/>
        <end position="87"/>
    </location>
</feature>
<dbReference type="EMBL" id="JAFJYH010000274">
    <property type="protein sequence ID" value="KAG4414251.1"/>
    <property type="molecule type" value="Genomic_DNA"/>
</dbReference>
<keyword evidence="4" id="KW-1185">Reference proteome</keyword>
<name>A0A8H7W1C6_9HELO</name>
<evidence type="ECO:0000256" key="1">
    <source>
        <dbReference type="SAM" id="MobiDB-lite"/>
    </source>
</evidence>
<evidence type="ECO:0000313" key="4">
    <source>
        <dbReference type="Proteomes" id="UP000664132"/>
    </source>
</evidence>
<feature type="region of interest" description="Disordered" evidence="1">
    <location>
        <begin position="140"/>
        <end position="162"/>
    </location>
</feature>
<evidence type="ECO:0000313" key="3">
    <source>
        <dbReference type="EMBL" id="KAG4414251.1"/>
    </source>
</evidence>